<dbReference type="InterPro" id="IPR002928">
    <property type="entry name" value="Myosin_tail"/>
</dbReference>
<proteinExistence type="predicted"/>
<evidence type="ECO:0000313" key="5">
    <source>
        <dbReference type="Proteomes" id="UP000267029"/>
    </source>
</evidence>
<dbReference type="GO" id="GO:0016459">
    <property type="term" value="C:myosin complex"/>
    <property type="evidence" value="ECO:0007669"/>
    <property type="project" value="InterPro"/>
</dbReference>
<dbReference type="Gene3D" id="6.10.250.2420">
    <property type="match status" value="1"/>
</dbReference>
<dbReference type="STRING" id="53468.A0A3P6HP87"/>
<evidence type="ECO:0000259" key="3">
    <source>
        <dbReference type="Pfam" id="PF01576"/>
    </source>
</evidence>
<protein>
    <recommendedName>
        <fullName evidence="3">Myosin tail domain-containing protein</fullName>
    </recommendedName>
</protein>
<name>A0A3P6HP87_MESCO</name>
<dbReference type="OrthoDB" id="10254995at2759"/>
<feature type="compositionally biased region" description="Low complexity" evidence="2">
    <location>
        <begin position="107"/>
        <end position="121"/>
    </location>
</feature>
<keyword evidence="5" id="KW-1185">Reference proteome</keyword>
<evidence type="ECO:0000256" key="1">
    <source>
        <dbReference type="ARBA" id="ARBA00023054"/>
    </source>
</evidence>
<dbReference type="AlphaFoldDB" id="A0A3P6HP87"/>
<organism evidence="4 5">
    <name type="scientific">Mesocestoides corti</name>
    <name type="common">Flatworm</name>
    <dbReference type="NCBI Taxonomy" id="53468"/>
    <lineage>
        <taxon>Eukaryota</taxon>
        <taxon>Metazoa</taxon>
        <taxon>Spiralia</taxon>
        <taxon>Lophotrochozoa</taxon>
        <taxon>Platyhelminthes</taxon>
        <taxon>Cestoda</taxon>
        <taxon>Eucestoda</taxon>
        <taxon>Cyclophyllidea</taxon>
        <taxon>Mesocestoididae</taxon>
        <taxon>Mesocestoides</taxon>
    </lineage>
</organism>
<feature type="region of interest" description="Disordered" evidence="2">
    <location>
        <begin position="1"/>
        <end position="47"/>
    </location>
</feature>
<dbReference type="Proteomes" id="UP000267029">
    <property type="component" value="Unassembled WGS sequence"/>
</dbReference>
<evidence type="ECO:0000256" key="2">
    <source>
        <dbReference type="SAM" id="MobiDB-lite"/>
    </source>
</evidence>
<evidence type="ECO:0000313" key="4">
    <source>
        <dbReference type="EMBL" id="VDD75593.1"/>
    </source>
</evidence>
<accession>A0A3P6HP87</accession>
<dbReference type="Pfam" id="PF01576">
    <property type="entry name" value="Myosin_tail_1"/>
    <property type="match status" value="1"/>
</dbReference>
<keyword evidence="1" id="KW-0175">Coiled coil</keyword>
<feature type="region of interest" description="Disordered" evidence="2">
    <location>
        <begin position="60"/>
        <end position="121"/>
    </location>
</feature>
<reference evidence="4 5" key="1">
    <citation type="submission" date="2018-10" db="EMBL/GenBank/DDBJ databases">
        <authorList>
            <consortium name="Pathogen Informatics"/>
        </authorList>
    </citation>
    <scope>NUCLEOTIDE SEQUENCE [LARGE SCALE GENOMIC DNA]</scope>
</reference>
<feature type="compositionally biased region" description="Basic and acidic residues" evidence="2">
    <location>
        <begin position="37"/>
        <end position="47"/>
    </location>
</feature>
<gene>
    <name evidence="4" type="ORF">MCOS_LOCUS1596</name>
</gene>
<feature type="domain" description="Myosin tail" evidence="3">
    <location>
        <begin position="2"/>
        <end position="61"/>
    </location>
</feature>
<dbReference type="EMBL" id="UXSR01000210">
    <property type="protein sequence ID" value="VDD75593.1"/>
    <property type="molecule type" value="Genomic_DNA"/>
</dbReference>
<sequence>MKDQLEKSQSACKRSKQNLEAAEDEASNLKTQRRRLQRDLEETTEQKEAIERELQMLRAKLNRGVRGTRMGSAGVSRPSTRTGGEGTPEDPQSAADVDTSNAGDGASNTNNSSNKNSTNSP</sequence>